<keyword evidence="6" id="KW-1185">Reference proteome</keyword>
<dbReference type="Pfam" id="PF00400">
    <property type="entry name" value="WD40"/>
    <property type="match status" value="6"/>
</dbReference>
<feature type="repeat" description="WD" evidence="3">
    <location>
        <begin position="367"/>
        <end position="407"/>
    </location>
</feature>
<dbReference type="Proteomes" id="UP000663879">
    <property type="component" value="Unassembled WGS sequence"/>
</dbReference>
<comment type="caution">
    <text evidence="5">The sequence shown here is derived from an EMBL/GenBank/DDBJ whole genome shotgun (WGS) entry which is preliminary data.</text>
</comment>
<keyword evidence="4" id="KW-0175">Coiled coil</keyword>
<gene>
    <name evidence="5" type="ORF">OXX778_LOCUS8136</name>
</gene>
<dbReference type="PROSITE" id="PS00678">
    <property type="entry name" value="WD_REPEATS_1"/>
    <property type="match status" value="1"/>
</dbReference>
<keyword evidence="1 3" id="KW-0853">WD repeat</keyword>
<feature type="repeat" description="WD" evidence="3">
    <location>
        <begin position="288"/>
        <end position="319"/>
    </location>
</feature>
<protein>
    <submittedName>
        <fullName evidence="5">Uncharacterized protein</fullName>
    </submittedName>
</protein>
<evidence type="ECO:0000256" key="1">
    <source>
        <dbReference type="ARBA" id="ARBA00022574"/>
    </source>
</evidence>
<dbReference type="SUPFAM" id="SSF50978">
    <property type="entry name" value="WD40 repeat-like"/>
    <property type="match status" value="1"/>
</dbReference>
<dbReference type="Gene3D" id="2.130.10.10">
    <property type="entry name" value="YVTN repeat-like/Quinoprotein amine dehydrogenase"/>
    <property type="match status" value="1"/>
</dbReference>
<dbReference type="PROSITE" id="PS50082">
    <property type="entry name" value="WD_REPEATS_2"/>
    <property type="match status" value="3"/>
</dbReference>
<dbReference type="SMART" id="SM00320">
    <property type="entry name" value="WD40"/>
    <property type="match status" value="7"/>
</dbReference>
<keyword evidence="2" id="KW-0677">Repeat</keyword>
<dbReference type="AlphaFoldDB" id="A0A813UT93"/>
<proteinExistence type="predicted"/>
<organism evidence="5 6">
    <name type="scientific">Brachionus calyciflorus</name>
    <dbReference type="NCBI Taxonomy" id="104777"/>
    <lineage>
        <taxon>Eukaryota</taxon>
        <taxon>Metazoa</taxon>
        <taxon>Spiralia</taxon>
        <taxon>Gnathifera</taxon>
        <taxon>Rotifera</taxon>
        <taxon>Eurotatoria</taxon>
        <taxon>Monogononta</taxon>
        <taxon>Pseudotrocha</taxon>
        <taxon>Ploima</taxon>
        <taxon>Brachionidae</taxon>
        <taxon>Brachionus</taxon>
    </lineage>
</organism>
<evidence type="ECO:0000313" key="5">
    <source>
        <dbReference type="EMBL" id="CAF0834543.1"/>
    </source>
</evidence>
<dbReference type="GO" id="GO:1990234">
    <property type="term" value="C:transferase complex"/>
    <property type="evidence" value="ECO:0007669"/>
    <property type="project" value="UniProtKB-ARBA"/>
</dbReference>
<dbReference type="OrthoDB" id="10226909at2759"/>
<dbReference type="InterPro" id="IPR015943">
    <property type="entry name" value="WD40/YVTN_repeat-like_dom_sf"/>
</dbReference>
<feature type="coiled-coil region" evidence="4">
    <location>
        <begin position="164"/>
        <end position="198"/>
    </location>
</feature>
<name>A0A813UT93_9BILA</name>
<feature type="repeat" description="WD" evidence="3">
    <location>
        <begin position="408"/>
        <end position="448"/>
    </location>
</feature>
<evidence type="ECO:0000256" key="4">
    <source>
        <dbReference type="SAM" id="Coils"/>
    </source>
</evidence>
<dbReference type="PANTHER" id="PTHR22847:SF637">
    <property type="entry name" value="WD REPEAT DOMAIN 5B"/>
    <property type="match status" value="1"/>
</dbReference>
<dbReference type="PANTHER" id="PTHR22847">
    <property type="entry name" value="WD40 REPEAT PROTEIN"/>
    <property type="match status" value="1"/>
</dbReference>
<dbReference type="PRINTS" id="PR00320">
    <property type="entry name" value="GPROTEINBRPT"/>
</dbReference>
<sequence length="523" mass="60441">MNFTCDHCLIDVQNQVPITLSCGYTICFNHMNELDNVFNCLVCKNHQVSKQDCFKMNKNRSMLLKFNYSELINDLKEELDTLNSFSQVSIQTKFNNLVEKINFRREKLKADIDLYADDLIKKLTQNKLDFEAKINETLKNIDSKEYDQYIGENLAKRIKVEDEINHFENKTQALKVKLENLKQKVEEVDKQKEYLEKLDFNIESDIKFENLFGSLKIPMCEIKKEIKSEWDKKLPETPELIKMQKVCSLPVESVWCIDQLSTGELVTGSDDTNIRIINLETHDLIKSIKAHSNVILDLKVDHNDKIYTTSNDCTVKVWDKDGKCLLVIQHEIPINCMELWGDVIIGCDEAGEIIKWDKQTGLVVSKIKAHSKSINSSTMFDTDHILTGSDDHSIKLWDLRSEKCIKKMVGHEREILTLEKLNDTEFISGSDDNTCRIWNSNTGHNVVTLKANFKCVPVFNACKRNYFLSCSTDGIIRLWSRVLKKWVGKLTQQSGVYYMKLLKNGQLVCCCEDGTISIWKQNI</sequence>
<reference evidence="5" key="1">
    <citation type="submission" date="2021-02" db="EMBL/GenBank/DDBJ databases">
        <authorList>
            <person name="Nowell W R."/>
        </authorList>
    </citation>
    <scope>NUCLEOTIDE SEQUENCE</scope>
    <source>
        <strain evidence="5">Ploen Becks lab</strain>
    </source>
</reference>
<evidence type="ECO:0000256" key="2">
    <source>
        <dbReference type="ARBA" id="ARBA00022737"/>
    </source>
</evidence>
<accession>A0A813UT93</accession>
<dbReference type="InterPro" id="IPR019775">
    <property type="entry name" value="WD40_repeat_CS"/>
</dbReference>
<dbReference type="InterPro" id="IPR020472">
    <property type="entry name" value="WD40_PAC1"/>
</dbReference>
<dbReference type="CDD" id="cd00200">
    <property type="entry name" value="WD40"/>
    <property type="match status" value="1"/>
</dbReference>
<evidence type="ECO:0000313" key="6">
    <source>
        <dbReference type="Proteomes" id="UP000663879"/>
    </source>
</evidence>
<dbReference type="EMBL" id="CAJNOC010001095">
    <property type="protein sequence ID" value="CAF0834543.1"/>
    <property type="molecule type" value="Genomic_DNA"/>
</dbReference>
<dbReference type="PROSITE" id="PS50294">
    <property type="entry name" value="WD_REPEATS_REGION"/>
    <property type="match status" value="1"/>
</dbReference>
<evidence type="ECO:0000256" key="3">
    <source>
        <dbReference type="PROSITE-ProRule" id="PRU00221"/>
    </source>
</evidence>
<dbReference type="InterPro" id="IPR036322">
    <property type="entry name" value="WD40_repeat_dom_sf"/>
</dbReference>
<dbReference type="InterPro" id="IPR001680">
    <property type="entry name" value="WD40_rpt"/>
</dbReference>